<dbReference type="GeneID" id="81588243"/>
<dbReference type="EMBL" id="JAQJAE010000003">
    <property type="protein sequence ID" value="KAJ5603988.1"/>
    <property type="molecule type" value="Genomic_DNA"/>
</dbReference>
<organism evidence="1 2">
    <name type="scientific">Penicillium hordei</name>
    <dbReference type="NCBI Taxonomy" id="40994"/>
    <lineage>
        <taxon>Eukaryota</taxon>
        <taxon>Fungi</taxon>
        <taxon>Dikarya</taxon>
        <taxon>Ascomycota</taxon>
        <taxon>Pezizomycotina</taxon>
        <taxon>Eurotiomycetes</taxon>
        <taxon>Eurotiomycetidae</taxon>
        <taxon>Eurotiales</taxon>
        <taxon>Aspergillaceae</taxon>
        <taxon>Penicillium</taxon>
    </lineage>
</organism>
<evidence type="ECO:0000313" key="2">
    <source>
        <dbReference type="Proteomes" id="UP001213799"/>
    </source>
</evidence>
<comment type="caution">
    <text evidence="1">The sequence shown here is derived from an EMBL/GenBank/DDBJ whole genome shotgun (WGS) entry which is preliminary data.</text>
</comment>
<evidence type="ECO:0000313" key="1">
    <source>
        <dbReference type="EMBL" id="KAJ5603988.1"/>
    </source>
</evidence>
<gene>
    <name evidence="1" type="ORF">N7537_006944</name>
</gene>
<sequence>MGDGESANKYLQSPDPGLNAFNTQTVIQVASNALKSQMVESSLRPVSLSPVGRTQKYDSEVVGCLTGDHAPPRGQKDAAQG</sequence>
<reference evidence="1" key="2">
    <citation type="submission" date="2023-01" db="EMBL/GenBank/DDBJ databases">
        <authorList>
            <person name="Petersen C."/>
        </authorList>
    </citation>
    <scope>NUCLEOTIDE SEQUENCE</scope>
    <source>
        <strain evidence="1">IBT 12815</strain>
    </source>
</reference>
<keyword evidence="2" id="KW-1185">Reference proteome</keyword>
<dbReference type="RefSeq" id="XP_056753786.1">
    <property type="nucleotide sequence ID" value="XM_056898001.1"/>
</dbReference>
<accession>A0AAD6E8I6</accession>
<dbReference type="Proteomes" id="UP001213799">
    <property type="component" value="Unassembled WGS sequence"/>
</dbReference>
<protein>
    <submittedName>
        <fullName evidence="1">Uncharacterized protein</fullName>
    </submittedName>
</protein>
<proteinExistence type="predicted"/>
<name>A0AAD6E8I6_9EURO</name>
<reference evidence="1" key="1">
    <citation type="journal article" date="2023" name="IMA Fungus">
        <title>Comparative genomic study of the Penicillium genus elucidates a diverse pangenome and 15 lateral gene transfer events.</title>
        <authorList>
            <person name="Petersen C."/>
            <person name="Sorensen T."/>
            <person name="Nielsen M.R."/>
            <person name="Sondergaard T.E."/>
            <person name="Sorensen J.L."/>
            <person name="Fitzpatrick D.A."/>
            <person name="Frisvad J.C."/>
            <person name="Nielsen K.L."/>
        </authorList>
    </citation>
    <scope>NUCLEOTIDE SEQUENCE</scope>
    <source>
        <strain evidence="1">IBT 12815</strain>
    </source>
</reference>
<dbReference type="AlphaFoldDB" id="A0AAD6E8I6"/>